<dbReference type="Proteomes" id="UP000670092">
    <property type="component" value="Unassembled WGS sequence"/>
</dbReference>
<organism evidence="2 3">
    <name type="scientific">Ajellomyces capsulatus</name>
    <name type="common">Darling's disease fungus</name>
    <name type="synonym">Histoplasma capsulatum</name>
    <dbReference type="NCBI Taxonomy" id="5037"/>
    <lineage>
        <taxon>Eukaryota</taxon>
        <taxon>Fungi</taxon>
        <taxon>Dikarya</taxon>
        <taxon>Ascomycota</taxon>
        <taxon>Pezizomycotina</taxon>
        <taxon>Eurotiomycetes</taxon>
        <taxon>Eurotiomycetidae</taxon>
        <taxon>Onygenales</taxon>
        <taxon>Ajellomycetaceae</taxon>
        <taxon>Histoplasma</taxon>
    </lineage>
</organism>
<evidence type="ECO:0000313" key="3">
    <source>
        <dbReference type="Proteomes" id="UP000670092"/>
    </source>
</evidence>
<proteinExistence type="predicted"/>
<name>A0A8H7YPB9_AJECA</name>
<gene>
    <name evidence="2" type="ORF">I7I52_04320</name>
</gene>
<keyword evidence="1" id="KW-0472">Membrane</keyword>
<comment type="caution">
    <text evidence="2">The sequence shown here is derived from an EMBL/GenBank/DDBJ whole genome shotgun (WGS) entry which is preliminary data.</text>
</comment>
<accession>A0A8H7YPB9</accession>
<keyword evidence="1" id="KW-1133">Transmembrane helix</keyword>
<protein>
    <submittedName>
        <fullName evidence="2">Uncharacterized protein</fullName>
    </submittedName>
</protein>
<dbReference type="EMBL" id="JAEVHI010000004">
    <property type="protein sequence ID" value="KAG5293113.1"/>
    <property type="molecule type" value="Genomic_DNA"/>
</dbReference>
<evidence type="ECO:0000256" key="1">
    <source>
        <dbReference type="SAM" id="Phobius"/>
    </source>
</evidence>
<dbReference type="VEuPathDB" id="FungiDB:I7I52_04320"/>
<sequence length="117" mass="13374">MLGVSRSNEGGGKASVVCPIFPRMKIGCTVSTSKYWFHGQGRSKPSSAGITVYIYMPNTVPYSLTPSIYYIFFIFVSFLCFVLCFPSFPYIALCHFVEKQSRKRDKKWKYPQACRRA</sequence>
<evidence type="ECO:0000313" key="2">
    <source>
        <dbReference type="EMBL" id="KAG5293113.1"/>
    </source>
</evidence>
<reference evidence="2 3" key="1">
    <citation type="submission" date="2021-01" db="EMBL/GenBank/DDBJ databases">
        <title>Chromosome-level genome assembly of a human fungal pathogen reveals clustering of transcriptionally co-regulated genes.</title>
        <authorList>
            <person name="Voorhies M."/>
            <person name="Cohen S."/>
            <person name="Shea T.P."/>
            <person name="Petrus S."/>
            <person name="Munoz J.F."/>
            <person name="Poplawski S."/>
            <person name="Goldman W.E."/>
            <person name="Michael T."/>
            <person name="Cuomo C.A."/>
            <person name="Sil A."/>
            <person name="Beyhan S."/>
        </authorList>
    </citation>
    <scope>NUCLEOTIDE SEQUENCE [LARGE SCALE GENOMIC DNA]</scope>
    <source>
        <strain evidence="2 3">G184AR</strain>
    </source>
</reference>
<dbReference type="AlphaFoldDB" id="A0A8H7YPB9"/>
<keyword evidence="1" id="KW-0812">Transmembrane</keyword>
<feature type="transmembrane region" description="Helical" evidence="1">
    <location>
        <begin position="68"/>
        <end position="97"/>
    </location>
</feature>